<comment type="caution">
    <text evidence="2">The sequence shown here is derived from an EMBL/GenBank/DDBJ whole genome shotgun (WGS) entry which is preliminary data.</text>
</comment>
<proteinExistence type="predicted"/>
<sequence length="206" mass="22239">MANQLSFPSMPPTPAQSSPFLTIPPELRNAIYDLVVPQVEEIAVSSKGNPSQPPPAIARVNHQCRAEALPIYCGNTFRLQFTTEEPDGSVLCVEGMPEKAGAESPQSVKRELYEDVVDQLSKAVKRMITFGTPPTCIEVVGTPTCDPHAAVVVVVALVKLASRVKYGSVRRGSPDMSGICVQEGTAFTMECFHPRKTTRAELLTAV</sequence>
<keyword evidence="3" id="KW-1185">Reference proteome</keyword>
<dbReference type="InterPro" id="IPR038883">
    <property type="entry name" value="AN11006-like"/>
</dbReference>
<reference evidence="3" key="1">
    <citation type="submission" date="2017-03" db="EMBL/GenBank/DDBJ databases">
        <title>Genomes of endolithic fungi from Antarctica.</title>
        <authorList>
            <person name="Coleine C."/>
            <person name="Masonjones S."/>
            <person name="Stajich J.E."/>
        </authorList>
    </citation>
    <scope>NUCLEOTIDE SEQUENCE [LARGE SCALE GENOMIC DNA]</scope>
    <source>
        <strain evidence="3">CCFEE 5527</strain>
    </source>
</reference>
<gene>
    <name evidence="2" type="ORF">B0A48_00880</name>
</gene>
<feature type="region of interest" description="Disordered" evidence="1">
    <location>
        <begin position="1"/>
        <end position="20"/>
    </location>
</feature>
<dbReference type="PANTHER" id="PTHR42085:SF2">
    <property type="entry name" value="F-BOX DOMAIN-CONTAINING PROTEIN"/>
    <property type="match status" value="1"/>
</dbReference>
<dbReference type="AlphaFoldDB" id="A0A1V8TRL3"/>
<dbReference type="EMBL" id="NAJO01000002">
    <property type="protein sequence ID" value="OQO14005.1"/>
    <property type="molecule type" value="Genomic_DNA"/>
</dbReference>
<evidence type="ECO:0000313" key="3">
    <source>
        <dbReference type="Proteomes" id="UP000192596"/>
    </source>
</evidence>
<dbReference type="Proteomes" id="UP000192596">
    <property type="component" value="Unassembled WGS sequence"/>
</dbReference>
<evidence type="ECO:0000256" key="1">
    <source>
        <dbReference type="SAM" id="MobiDB-lite"/>
    </source>
</evidence>
<dbReference type="OrthoDB" id="62952at2759"/>
<evidence type="ECO:0000313" key="2">
    <source>
        <dbReference type="EMBL" id="OQO14005.1"/>
    </source>
</evidence>
<name>A0A1V8TRL3_9PEZI</name>
<dbReference type="InParanoid" id="A0A1V8TRL3"/>
<organism evidence="2 3">
    <name type="scientific">Cryoendolithus antarcticus</name>
    <dbReference type="NCBI Taxonomy" id="1507870"/>
    <lineage>
        <taxon>Eukaryota</taxon>
        <taxon>Fungi</taxon>
        <taxon>Dikarya</taxon>
        <taxon>Ascomycota</taxon>
        <taxon>Pezizomycotina</taxon>
        <taxon>Dothideomycetes</taxon>
        <taxon>Dothideomycetidae</taxon>
        <taxon>Cladosporiales</taxon>
        <taxon>Cladosporiaceae</taxon>
        <taxon>Cryoendolithus</taxon>
    </lineage>
</organism>
<accession>A0A1V8TRL3</accession>
<protein>
    <submittedName>
        <fullName evidence="2">Uncharacterized protein</fullName>
    </submittedName>
</protein>
<dbReference type="PANTHER" id="PTHR42085">
    <property type="entry name" value="F-BOX DOMAIN-CONTAINING PROTEIN"/>
    <property type="match status" value="1"/>
</dbReference>